<dbReference type="PROSITE" id="PS50070">
    <property type="entry name" value="KRINGLE_2"/>
    <property type="match status" value="1"/>
</dbReference>
<sequence length="82" mass="9492">GLGYSGTLQYSQLGVECKAWHTAKPFLYQQIWANQHPDVIDVIPLEFNNYCRNPDDDMNGPWCFTDIKTMRMEYCNVPLCGE</sequence>
<evidence type="ECO:0000259" key="4">
    <source>
        <dbReference type="PROSITE" id="PS50070"/>
    </source>
</evidence>
<organism evidence="5">
    <name type="scientific">Capitella teleta</name>
    <name type="common">Polychaete worm</name>
    <dbReference type="NCBI Taxonomy" id="283909"/>
    <lineage>
        <taxon>Eukaryota</taxon>
        <taxon>Metazoa</taxon>
        <taxon>Spiralia</taxon>
        <taxon>Lophotrochozoa</taxon>
        <taxon>Annelida</taxon>
        <taxon>Polychaeta</taxon>
        <taxon>Sedentaria</taxon>
        <taxon>Scolecida</taxon>
        <taxon>Capitellidae</taxon>
        <taxon>Capitella</taxon>
    </lineage>
</organism>
<dbReference type="InterPro" id="IPR050759">
    <property type="entry name" value="Serine_protease_kringle"/>
</dbReference>
<evidence type="ECO:0000313" key="7">
    <source>
        <dbReference type="Proteomes" id="UP000014760"/>
    </source>
</evidence>
<dbReference type="Proteomes" id="UP000014760">
    <property type="component" value="Unassembled WGS sequence"/>
</dbReference>
<dbReference type="PROSITE" id="PS00021">
    <property type="entry name" value="KRINGLE_1"/>
    <property type="match status" value="1"/>
</dbReference>
<dbReference type="InterPro" id="IPR038178">
    <property type="entry name" value="Kringle_sf"/>
</dbReference>
<dbReference type="EMBL" id="KB310159">
    <property type="protein sequence ID" value="ELT92338.1"/>
    <property type="molecule type" value="Genomic_DNA"/>
</dbReference>
<feature type="non-terminal residue" evidence="5">
    <location>
        <position position="1"/>
    </location>
</feature>
<dbReference type="OMA" id="CVARVKC"/>
<dbReference type="OrthoDB" id="272018at2759"/>
<evidence type="ECO:0000256" key="2">
    <source>
        <dbReference type="ARBA" id="ARBA00023157"/>
    </source>
</evidence>
<dbReference type="Gene3D" id="2.40.20.10">
    <property type="entry name" value="Plasminogen Kringle 4"/>
    <property type="match status" value="1"/>
</dbReference>
<reference evidence="5 7" key="2">
    <citation type="journal article" date="2013" name="Nature">
        <title>Insights into bilaterian evolution from three spiralian genomes.</title>
        <authorList>
            <person name="Simakov O."/>
            <person name="Marletaz F."/>
            <person name="Cho S.J."/>
            <person name="Edsinger-Gonzales E."/>
            <person name="Havlak P."/>
            <person name="Hellsten U."/>
            <person name="Kuo D.H."/>
            <person name="Larsson T."/>
            <person name="Lv J."/>
            <person name="Arendt D."/>
            <person name="Savage R."/>
            <person name="Osoegawa K."/>
            <person name="de Jong P."/>
            <person name="Grimwood J."/>
            <person name="Chapman J.A."/>
            <person name="Shapiro H."/>
            <person name="Aerts A."/>
            <person name="Otillar R.P."/>
            <person name="Terry A.Y."/>
            <person name="Boore J.L."/>
            <person name="Grigoriev I.V."/>
            <person name="Lindberg D.R."/>
            <person name="Seaver E.C."/>
            <person name="Weisblat D.A."/>
            <person name="Putnam N.H."/>
            <person name="Rokhsar D.S."/>
        </authorList>
    </citation>
    <scope>NUCLEOTIDE SEQUENCE</scope>
    <source>
        <strain evidence="5 7">I ESC-2004</strain>
    </source>
</reference>
<evidence type="ECO:0000313" key="6">
    <source>
        <dbReference type="EnsemblMetazoa" id="CapteP49356"/>
    </source>
</evidence>
<protein>
    <recommendedName>
        <fullName evidence="4">Kringle domain-containing protein</fullName>
    </recommendedName>
</protein>
<dbReference type="InterPro" id="IPR000001">
    <property type="entry name" value="Kringle"/>
</dbReference>
<dbReference type="HOGENOM" id="CLU_158332_0_0_1"/>
<reference evidence="6" key="3">
    <citation type="submission" date="2015-06" db="UniProtKB">
        <authorList>
            <consortium name="EnsemblMetazoa"/>
        </authorList>
    </citation>
    <scope>IDENTIFICATION</scope>
</reference>
<dbReference type="PRINTS" id="PR00018">
    <property type="entry name" value="KRINGLE"/>
</dbReference>
<dbReference type="EnsemblMetazoa" id="CapteT49356">
    <property type="protein sequence ID" value="CapteP49356"/>
    <property type="gene ID" value="CapteG49356"/>
</dbReference>
<feature type="non-terminal residue" evidence="5">
    <location>
        <position position="82"/>
    </location>
</feature>
<dbReference type="PANTHER" id="PTHR24261">
    <property type="entry name" value="PLASMINOGEN-RELATED"/>
    <property type="match status" value="1"/>
</dbReference>
<accession>R7TF20</accession>
<proteinExistence type="predicted"/>
<keyword evidence="7" id="KW-1185">Reference proteome</keyword>
<gene>
    <name evidence="5" type="ORF">CAPTEDRAFT_49356</name>
</gene>
<dbReference type="InterPro" id="IPR018056">
    <property type="entry name" value="Kringle_CS"/>
</dbReference>
<dbReference type="SUPFAM" id="SSF57440">
    <property type="entry name" value="Kringle-like"/>
    <property type="match status" value="1"/>
</dbReference>
<dbReference type="PANTHER" id="PTHR24261:SF7">
    <property type="entry name" value="KRINGLE DOMAIN-CONTAINING PROTEIN"/>
    <property type="match status" value="1"/>
</dbReference>
<reference evidence="7" key="1">
    <citation type="submission" date="2012-12" db="EMBL/GenBank/DDBJ databases">
        <authorList>
            <person name="Hellsten U."/>
            <person name="Grimwood J."/>
            <person name="Chapman J.A."/>
            <person name="Shapiro H."/>
            <person name="Aerts A."/>
            <person name="Otillar R.P."/>
            <person name="Terry A.Y."/>
            <person name="Boore J.L."/>
            <person name="Simakov O."/>
            <person name="Marletaz F."/>
            <person name="Cho S.-J."/>
            <person name="Edsinger-Gonzales E."/>
            <person name="Havlak P."/>
            <person name="Kuo D.-H."/>
            <person name="Larsson T."/>
            <person name="Lv J."/>
            <person name="Arendt D."/>
            <person name="Savage R."/>
            <person name="Osoegawa K."/>
            <person name="de Jong P."/>
            <person name="Lindberg D.R."/>
            <person name="Seaver E.C."/>
            <person name="Weisblat D.A."/>
            <person name="Putnam N.H."/>
            <person name="Grigoriev I.V."/>
            <person name="Rokhsar D.S."/>
        </authorList>
    </citation>
    <scope>NUCLEOTIDE SEQUENCE</scope>
    <source>
        <strain evidence="7">I ESC-2004</strain>
    </source>
</reference>
<dbReference type="InterPro" id="IPR013806">
    <property type="entry name" value="Kringle-like"/>
</dbReference>
<evidence type="ECO:0000256" key="3">
    <source>
        <dbReference type="PROSITE-ProRule" id="PRU00121"/>
    </source>
</evidence>
<dbReference type="AlphaFoldDB" id="R7TF20"/>
<keyword evidence="1 3" id="KW-0420">Kringle</keyword>
<feature type="domain" description="Kringle" evidence="4">
    <location>
        <begin position="1"/>
        <end position="80"/>
    </location>
</feature>
<comment type="caution">
    <text evidence="3">Lacks conserved residue(s) required for the propagation of feature annotation.</text>
</comment>
<evidence type="ECO:0000313" key="5">
    <source>
        <dbReference type="EMBL" id="ELT92338.1"/>
    </source>
</evidence>
<evidence type="ECO:0000256" key="1">
    <source>
        <dbReference type="ARBA" id="ARBA00022572"/>
    </source>
</evidence>
<dbReference type="STRING" id="283909.R7TF20"/>
<dbReference type="Pfam" id="PF00051">
    <property type="entry name" value="Kringle"/>
    <property type="match status" value="1"/>
</dbReference>
<name>R7TF20_CAPTE</name>
<dbReference type="EMBL" id="AMQN01002828">
    <property type="status" value="NOT_ANNOTATED_CDS"/>
    <property type="molecule type" value="Genomic_DNA"/>
</dbReference>
<keyword evidence="2" id="KW-1015">Disulfide bond</keyword>
<dbReference type="SMART" id="SM00130">
    <property type="entry name" value="KR"/>
    <property type="match status" value="1"/>
</dbReference>